<keyword evidence="4" id="KW-1185">Reference proteome</keyword>
<dbReference type="PANTHER" id="PTHR12287:SF23">
    <property type="entry name" value="AROUSER, ISOFORM A-RELATED"/>
    <property type="match status" value="1"/>
</dbReference>
<evidence type="ECO:0000256" key="1">
    <source>
        <dbReference type="ARBA" id="ARBA00022443"/>
    </source>
</evidence>
<dbReference type="SUPFAM" id="SSF50044">
    <property type="entry name" value="SH3-domain"/>
    <property type="match status" value="2"/>
</dbReference>
<dbReference type="Pfam" id="PF00018">
    <property type="entry name" value="SH3_1"/>
    <property type="match status" value="2"/>
</dbReference>
<reference evidence="5" key="1">
    <citation type="submission" date="2016-11" db="UniProtKB">
        <authorList>
            <consortium name="WormBaseParasite"/>
        </authorList>
    </citation>
    <scope>IDENTIFICATION</scope>
</reference>
<feature type="domain" description="SH3" evidence="3">
    <location>
        <begin position="3"/>
        <end position="62"/>
    </location>
</feature>
<dbReference type="WBParaSite" id="Hba_21327">
    <property type="protein sequence ID" value="Hba_21327"/>
    <property type="gene ID" value="Hba_21327"/>
</dbReference>
<dbReference type="PRINTS" id="PR00452">
    <property type="entry name" value="SH3DOMAIN"/>
</dbReference>
<sequence>MSDEVSYVIVKYDYLAQEDQELTIKKNERLRLIDDSKNWWKVVNETNNIGFVPSNYVRKESLVDKARGTIKGFTKSRPRAPDFVPEDSSSVLGTVCDSRPVFSTTSNHQSKVGQISPDLAKPSVMNVRALVKFAYEPRLEDELRLTKGETIIVIDKSSDGWWKGEAGIRAQHCTLFQPILTASSPYVDSKINLN</sequence>
<dbReference type="GO" id="GO:0031982">
    <property type="term" value="C:vesicle"/>
    <property type="evidence" value="ECO:0007669"/>
    <property type="project" value="TreeGrafter"/>
</dbReference>
<organism evidence="4 5">
    <name type="scientific">Heterorhabditis bacteriophora</name>
    <name type="common">Entomopathogenic nematode worm</name>
    <dbReference type="NCBI Taxonomy" id="37862"/>
    <lineage>
        <taxon>Eukaryota</taxon>
        <taxon>Metazoa</taxon>
        <taxon>Ecdysozoa</taxon>
        <taxon>Nematoda</taxon>
        <taxon>Chromadorea</taxon>
        <taxon>Rhabditida</taxon>
        <taxon>Rhabditina</taxon>
        <taxon>Rhabditomorpha</taxon>
        <taxon>Strongyloidea</taxon>
        <taxon>Heterorhabditidae</taxon>
        <taxon>Heterorhabditis</taxon>
    </lineage>
</organism>
<evidence type="ECO:0000313" key="5">
    <source>
        <dbReference type="WBParaSite" id="Hba_21327"/>
    </source>
</evidence>
<dbReference type="GO" id="GO:0007266">
    <property type="term" value="P:Rho protein signal transduction"/>
    <property type="evidence" value="ECO:0007669"/>
    <property type="project" value="TreeGrafter"/>
</dbReference>
<evidence type="ECO:0000313" key="4">
    <source>
        <dbReference type="Proteomes" id="UP000095283"/>
    </source>
</evidence>
<proteinExistence type="predicted"/>
<evidence type="ECO:0000256" key="2">
    <source>
        <dbReference type="PROSITE-ProRule" id="PRU00192"/>
    </source>
</evidence>
<dbReference type="Proteomes" id="UP000095283">
    <property type="component" value="Unplaced"/>
</dbReference>
<dbReference type="Gene3D" id="2.30.30.40">
    <property type="entry name" value="SH3 Domains"/>
    <property type="match status" value="2"/>
</dbReference>
<dbReference type="SMART" id="SM00326">
    <property type="entry name" value="SH3"/>
    <property type="match status" value="2"/>
</dbReference>
<dbReference type="InterPro" id="IPR039801">
    <property type="entry name" value="EPS8-like"/>
</dbReference>
<feature type="domain" description="SH3" evidence="3">
    <location>
        <begin position="124"/>
        <end position="194"/>
    </location>
</feature>
<dbReference type="GO" id="GO:0003779">
    <property type="term" value="F:actin binding"/>
    <property type="evidence" value="ECO:0007669"/>
    <property type="project" value="TreeGrafter"/>
</dbReference>
<dbReference type="GO" id="GO:0032587">
    <property type="term" value="C:ruffle membrane"/>
    <property type="evidence" value="ECO:0007669"/>
    <property type="project" value="TreeGrafter"/>
</dbReference>
<keyword evidence="1 2" id="KW-0728">SH3 domain</keyword>
<dbReference type="CDD" id="cd11765">
    <property type="entry name" value="SH3_Nck_1"/>
    <property type="match status" value="1"/>
</dbReference>
<dbReference type="PROSITE" id="PS50002">
    <property type="entry name" value="SH3"/>
    <property type="match status" value="2"/>
</dbReference>
<dbReference type="PANTHER" id="PTHR12287">
    <property type="entry name" value="EPIDERMAL GROWTH FACTOR RECEPTOR KINASE SUBSTRATE EPS8-RELATED PROTEIN"/>
    <property type="match status" value="1"/>
</dbReference>
<protein>
    <submittedName>
        <fullName evidence="5">SH3 domain-containing protein</fullName>
    </submittedName>
</protein>
<dbReference type="GO" id="GO:0035023">
    <property type="term" value="P:regulation of Rho protein signal transduction"/>
    <property type="evidence" value="ECO:0007669"/>
    <property type="project" value="TreeGrafter"/>
</dbReference>
<evidence type="ECO:0000259" key="3">
    <source>
        <dbReference type="PROSITE" id="PS50002"/>
    </source>
</evidence>
<dbReference type="AlphaFoldDB" id="A0A1I7XVD4"/>
<dbReference type="FunFam" id="2.30.30.40:FF:000061">
    <property type="entry name" value="Cytoplasmic protein"/>
    <property type="match status" value="1"/>
</dbReference>
<dbReference type="GO" id="GO:1900029">
    <property type="term" value="P:positive regulation of ruffle assembly"/>
    <property type="evidence" value="ECO:0007669"/>
    <property type="project" value="TreeGrafter"/>
</dbReference>
<accession>A0A1I7XVD4</accession>
<dbReference type="InterPro" id="IPR001452">
    <property type="entry name" value="SH3_domain"/>
</dbReference>
<dbReference type="InterPro" id="IPR036028">
    <property type="entry name" value="SH3-like_dom_sf"/>
</dbReference>
<name>A0A1I7XVD4_HETBA</name>